<dbReference type="SMART" id="SM00354">
    <property type="entry name" value="HTH_LACI"/>
    <property type="match status" value="1"/>
</dbReference>
<evidence type="ECO:0000259" key="4">
    <source>
        <dbReference type="PROSITE" id="PS50932"/>
    </source>
</evidence>
<dbReference type="PRINTS" id="PR00036">
    <property type="entry name" value="HTHLACI"/>
</dbReference>
<proteinExistence type="predicted"/>
<evidence type="ECO:0000313" key="5">
    <source>
        <dbReference type="EMBL" id="GHC62543.1"/>
    </source>
</evidence>
<feature type="domain" description="HTH lacI-type" evidence="4">
    <location>
        <begin position="2"/>
        <end position="58"/>
    </location>
</feature>
<evidence type="ECO:0000313" key="6">
    <source>
        <dbReference type="Proteomes" id="UP000638981"/>
    </source>
</evidence>
<dbReference type="GO" id="GO:0000976">
    <property type="term" value="F:transcription cis-regulatory region binding"/>
    <property type="evidence" value="ECO:0007669"/>
    <property type="project" value="TreeGrafter"/>
</dbReference>
<dbReference type="Gene3D" id="1.10.260.40">
    <property type="entry name" value="lambda repressor-like DNA-binding domains"/>
    <property type="match status" value="1"/>
</dbReference>
<accession>A0A918WPP4</accession>
<reference evidence="5" key="1">
    <citation type="journal article" date="2014" name="Int. J. Syst. Evol. Microbiol.">
        <title>Complete genome sequence of Corynebacterium casei LMG S-19264T (=DSM 44701T), isolated from a smear-ripened cheese.</title>
        <authorList>
            <consortium name="US DOE Joint Genome Institute (JGI-PGF)"/>
            <person name="Walter F."/>
            <person name="Albersmeier A."/>
            <person name="Kalinowski J."/>
            <person name="Ruckert C."/>
        </authorList>
    </citation>
    <scope>NUCLEOTIDE SEQUENCE</scope>
    <source>
        <strain evidence="5">KCTC 23310</strain>
    </source>
</reference>
<keyword evidence="3" id="KW-0804">Transcription</keyword>
<dbReference type="InterPro" id="IPR046335">
    <property type="entry name" value="LacI/GalR-like_sensor"/>
</dbReference>
<evidence type="ECO:0000256" key="3">
    <source>
        <dbReference type="ARBA" id="ARBA00023163"/>
    </source>
</evidence>
<dbReference type="PANTHER" id="PTHR30146">
    <property type="entry name" value="LACI-RELATED TRANSCRIPTIONAL REPRESSOR"/>
    <property type="match status" value="1"/>
</dbReference>
<dbReference type="InterPro" id="IPR000843">
    <property type="entry name" value="HTH_LacI"/>
</dbReference>
<dbReference type="CDD" id="cd01544">
    <property type="entry name" value="PBP1_GalR"/>
    <property type="match status" value="1"/>
</dbReference>
<evidence type="ECO:0000256" key="2">
    <source>
        <dbReference type="ARBA" id="ARBA00023125"/>
    </source>
</evidence>
<dbReference type="SUPFAM" id="SSF47413">
    <property type="entry name" value="lambda repressor-like DNA-binding domains"/>
    <property type="match status" value="1"/>
</dbReference>
<organism evidence="5 6">
    <name type="scientific">Neogemmobacter tilapiae</name>
    <dbReference type="NCBI Taxonomy" id="875041"/>
    <lineage>
        <taxon>Bacteria</taxon>
        <taxon>Pseudomonadati</taxon>
        <taxon>Pseudomonadota</taxon>
        <taxon>Alphaproteobacteria</taxon>
        <taxon>Rhodobacterales</taxon>
        <taxon>Paracoccaceae</taxon>
        <taxon>Neogemmobacter</taxon>
    </lineage>
</organism>
<dbReference type="Pfam" id="PF13377">
    <property type="entry name" value="Peripla_BP_3"/>
    <property type="match status" value="1"/>
</dbReference>
<dbReference type="RefSeq" id="WP_189412343.1">
    <property type="nucleotide sequence ID" value="NZ_BMYJ01000009.1"/>
</dbReference>
<dbReference type="SUPFAM" id="SSF53822">
    <property type="entry name" value="Periplasmic binding protein-like I"/>
    <property type="match status" value="1"/>
</dbReference>
<dbReference type="GO" id="GO:0003700">
    <property type="term" value="F:DNA-binding transcription factor activity"/>
    <property type="evidence" value="ECO:0007669"/>
    <property type="project" value="TreeGrafter"/>
</dbReference>
<keyword evidence="2" id="KW-0238">DNA-binding</keyword>
<keyword evidence="6" id="KW-1185">Reference proteome</keyword>
<reference evidence="5" key="2">
    <citation type="submission" date="2020-09" db="EMBL/GenBank/DDBJ databases">
        <authorList>
            <person name="Sun Q."/>
            <person name="Kim S."/>
        </authorList>
    </citation>
    <scope>NUCLEOTIDE SEQUENCE</scope>
    <source>
        <strain evidence="5">KCTC 23310</strain>
    </source>
</reference>
<dbReference type="CDD" id="cd01392">
    <property type="entry name" value="HTH_LacI"/>
    <property type="match status" value="1"/>
</dbReference>
<gene>
    <name evidence="5" type="ORF">GCM10007315_28290</name>
</gene>
<dbReference type="Proteomes" id="UP000638981">
    <property type="component" value="Unassembled WGS sequence"/>
</dbReference>
<dbReference type="Pfam" id="PF00356">
    <property type="entry name" value="LacI"/>
    <property type="match status" value="1"/>
</dbReference>
<dbReference type="PROSITE" id="PS50932">
    <property type="entry name" value="HTH_LACI_2"/>
    <property type="match status" value="1"/>
</dbReference>
<sequence>MVTLKEIAKEVGVSTATVSRVLNFDATLAVTPQTRQAIIETAEKLDYATPRARRGGSKAAAPPALAKIALVHFLGPEQELIDPYYVALRLGIESRCAALKLETVKVYHTDHMPDAALLKGADGVIAIGRHDGAEINWLRKHNRHIVFADFTPPGEEFDSVESDLGLATRRLLQALTDLHYRKIGFVGWVDQALGQTSEQPEKRYLAYVDWMQAHGRYDPSICLADQNTEDSGYRLTRLILDRKTRPDAIITCNDNMAVGAYRAAHELGLRIPEDVAIASFNDISVAQFLNPPLSTVRLPAEEIGESAVDLLMERVAGRKIGKRIALGSTMIWRGSCLAPKGKSRAD</sequence>
<protein>
    <submittedName>
        <fullName evidence="5">LacI family transcriptional regulator</fullName>
    </submittedName>
</protein>
<dbReference type="InterPro" id="IPR028082">
    <property type="entry name" value="Peripla_BP_I"/>
</dbReference>
<comment type="caution">
    <text evidence="5">The sequence shown here is derived from an EMBL/GenBank/DDBJ whole genome shotgun (WGS) entry which is preliminary data.</text>
</comment>
<dbReference type="EMBL" id="BMYJ01000009">
    <property type="protein sequence ID" value="GHC62543.1"/>
    <property type="molecule type" value="Genomic_DNA"/>
</dbReference>
<dbReference type="Gene3D" id="3.40.50.2300">
    <property type="match status" value="2"/>
</dbReference>
<dbReference type="PANTHER" id="PTHR30146:SF149">
    <property type="entry name" value="HTH-TYPE TRANSCRIPTIONAL REGULATOR EBGR"/>
    <property type="match status" value="1"/>
</dbReference>
<dbReference type="InterPro" id="IPR010982">
    <property type="entry name" value="Lambda_DNA-bd_dom_sf"/>
</dbReference>
<evidence type="ECO:0000256" key="1">
    <source>
        <dbReference type="ARBA" id="ARBA00023015"/>
    </source>
</evidence>
<name>A0A918WPP4_9RHOB</name>
<keyword evidence="1" id="KW-0805">Transcription regulation</keyword>
<dbReference type="AlphaFoldDB" id="A0A918WPP4"/>
<dbReference type="PROSITE" id="PS00356">
    <property type="entry name" value="HTH_LACI_1"/>
    <property type="match status" value="1"/>
</dbReference>